<protein>
    <recommendedName>
        <fullName evidence="5">DUF4190 domain-containing protein</fullName>
    </recommendedName>
</protein>
<keyword evidence="2" id="KW-0472">Membrane</keyword>
<reference evidence="4" key="1">
    <citation type="journal article" date="2019" name="Int. J. Syst. Evol. Microbiol.">
        <title>The Global Catalogue of Microorganisms (GCM) 10K type strain sequencing project: providing services to taxonomists for standard genome sequencing and annotation.</title>
        <authorList>
            <consortium name="The Broad Institute Genomics Platform"/>
            <consortium name="The Broad Institute Genome Sequencing Center for Infectious Disease"/>
            <person name="Wu L."/>
            <person name="Ma J."/>
        </authorList>
    </citation>
    <scope>NUCLEOTIDE SEQUENCE [LARGE SCALE GENOMIC DNA]</scope>
    <source>
        <strain evidence="4">JCM 16923</strain>
    </source>
</reference>
<evidence type="ECO:0000313" key="4">
    <source>
        <dbReference type="Proteomes" id="UP001418444"/>
    </source>
</evidence>
<comment type="caution">
    <text evidence="3">The sequence shown here is derived from an EMBL/GenBank/DDBJ whole genome shotgun (WGS) entry which is preliminary data.</text>
</comment>
<keyword evidence="2" id="KW-0812">Transmembrane</keyword>
<evidence type="ECO:0008006" key="5">
    <source>
        <dbReference type="Google" id="ProtNLM"/>
    </source>
</evidence>
<feature type="transmembrane region" description="Helical" evidence="2">
    <location>
        <begin position="115"/>
        <end position="137"/>
    </location>
</feature>
<feature type="transmembrane region" description="Helical" evidence="2">
    <location>
        <begin position="68"/>
        <end position="94"/>
    </location>
</feature>
<evidence type="ECO:0000313" key="3">
    <source>
        <dbReference type="EMBL" id="GAA3948753.1"/>
    </source>
</evidence>
<dbReference type="EMBL" id="BAAAZW010000001">
    <property type="protein sequence ID" value="GAA3948753.1"/>
    <property type="molecule type" value="Genomic_DNA"/>
</dbReference>
<dbReference type="Proteomes" id="UP001418444">
    <property type="component" value="Unassembled WGS sequence"/>
</dbReference>
<keyword evidence="4" id="KW-1185">Reference proteome</keyword>
<name>A0ABP7NMQ0_9ACTN</name>
<evidence type="ECO:0000256" key="2">
    <source>
        <dbReference type="SAM" id="Phobius"/>
    </source>
</evidence>
<sequence length="139" mass="14732">MIGGVGSPADQKATVGSPDQKTTNYAADRAGESATTTPGSGGKTDPVTRPPARKASPSSSPSTAGPSLSVVAIVGFVLSGIGFFLITVPFGLWLGYRGREETTHGKRAGFWFAKWAIYLGWLWVVFWALALIAYLWILL</sequence>
<evidence type="ECO:0000256" key="1">
    <source>
        <dbReference type="SAM" id="MobiDB-lite"/>
    </source>
</evidence>
<accession>A0ABP7NMQ0</accession>
<feature type="region of interest" description="Disordered" evidence="1">
    <location>
        <begin position="1"/>
        <end position="66"/>
    </location>
</feature>
<organism evidence="3 4">
    <name type="scientific">Gordonia caeni</name>
    <dbReference type="NCBI Taxonomy" id="1007097"/>
    <lineage>
        <taxon>Bacteria</taxon>
        <taxon>Bacillati</taxon>
        <taxon>Actinomycetota</taxon>
        <taxon>Actinomycetes</taxon>
        <taxon>Mycobacteriales</taxon>
        <taxon>Gordoniaceae</taxon>
        <taxon>Gordonia</taxon>
    </lineage>
</organism>
<feature type="compositionally biased region" description="Low complexity" evidence="1">
    <location>
        <begin position="53"/>
        <end position="66"/>
    </location>
</feature>
<keyword evidence="2" id="KW-1133">Transmembrane helix</keyword>
<proteinExistence type="predicted"/>
<gene>
    <name evidence="3" type="ORF">GCM10022231_02630</name>
</gene>